<dbReference type="Pfam" id="PF14765">
    <property type="entry name" value="PS-DH"/>
    <property type="match status" value="1"/>
</dbReference>
<keyword evidence="2" id="KW-0597">Phosphoprotein</keyword>
<evidence type="ECO:0000256" key="3">
    <source>
        <dbReference type="ARBA" id="ARBA00022679"/>
    </source>
</evidence>
<feature type="region of interest" description="Disordered" evidence="7">
    <location>
        <begin position="54"/>
        <end position="75"/>
    </location>
</feature>
<evidence type="ECO:0000256" key="6">
    <source>
        <dbReference type="PROSITE-ProRule" id="PRU01363"/>
    </source>
</evidence>
<evidence type="ECO:0000259" key="8">
    <source>
        <dbReference type="PROSITE" id="PS50075"/>
    </source>
</evidence>
<dbReference type="InterPro" id="IPR016036">
    <property type="entry name" value="Malonyl_transacylase_ACP-bd"/>
</dbReference>
<dbReference type="GO" id="GO:0031177">
    <property type="term" value="F:phosphopantetheine binding"/>
    <property type="evidence" value="ECO:0007669"/>
    <property type="project" value="InterPro"/>
</dbReference>
<keyword evidence="1" id="KW-0596">Phosphopantetheine</keyword>
<sequence>MTDPDETSPPAPIAIVGISCRLPGHANSPEKLWELLERAGEAWTPVPADRYNESAFYHPNGDDPNGTNNHRGGHFIDGDLSDFDHSFFRVSPQQASAMDPQQRMLLEMTYEAIENAGLTLKSCSGSNTAVYAASFTADFERNLYRDPLNMPLYYLTGVEKAILSNRISHAFDLHGPSMTIDTGCSGGLVAMHQACHSLRNGESDVAIVASANLTLGPDHHIGMSTLHLTSGAGRSYPFDSRGDGYGRGEGCVVLVLKRLDKAIRDHDPIRAVIRNTAVNQDGYTAASITYPNGVAQEQLIRDTYARAGLSPMDVPYVEAHGTGTQAGDLEELTAISKVFTGSESGRPGPLYVGSIKGNVGHSENTSGLSSIVKATLILERLHIPPTAGLCKLKAGLPLEQISIPTQLVPWPQKISDGMVTMPPRVSINSFGFGGANAHAILEEAPRASNAGTCMSRPRSGNTGPRLFTLSASSQGSLSKMIAHYHDWVENHPQVSLHDLAYTLCCRRSILSWRFSCVAWDQYSLMDRLQAGMIAPGSQLVRDSPDLVFVFSGQGAQWLGMGRELMAEKVQSPFFRVSIRASRDILHELGADWDLEVELLHPPGEVTQLNTAELAQPATTAIQIALVDLLRTMGIRPGAVVGHSSGEIAAAYAAGHLTARQAMTVAYHRGFMPSAAKSHGLPRGAMLSVGLSEAEAVPFTKNLSNGAVNIACVNSPKSVTISGDADAIDEVSIRLSAALDQEGGTIFQRRLLVDTAYHSHHMRAVAEDYWARLQDLKLDKELDQDISKNACAKGASFFSSVSGTPKSSGFDAEYWTTNLVSPVRFNDAIQAIANAHPSSRHTVFVEIGPHSALAGPVRQCLADPITARPSSDYLSVLKRDSSAVISSLAFFGRLFELGVKLSLSNVLTLSAGSYPGVVIPDLPKYPWDHSQKHLFESRVSREYRMRRDPYHDLLGARALDATSIEPRWRHMISLATLPWLEHHIVIFPGSGYICMAIEAVRQMQRERHPERQLETLVLKNISFPRALVVPGSPQRTEMQLSLTLQVGTILGFNFRVTALSDGKWFEHCTGLIEGLLAPEKPERVVNGIHDSYPLTNGHSDGNQAMSESRIFNAEEIYRALSDAGNTYGPTFAGIRHMSLSADVKSGNAAIEIPNTAALMPAGHQEPHLIHPTTLDILLHTCLPLAASHFGPGSIMPVHIDELHLLTTAALPSKSGTELHATPVLKSSHFRTAYADLSVAAGGETVLLASGIELRSLAPQTDLDEGKLQGICYDLEWRPDVEFFSQDSPARFAGLAQVFRAVNHKYGKHLRMLEIGTRHSNLSLAFLGTLDGPRSTWPLLDFASTTPESLDQARRQLTGYPVRYHSLSQDYDLCKQGLDSSSFDLVLTSSVEAAQQASILVKSTGFVVLESTAQPDGSLISIFNAANLEMQQTSTDNSRDSWVIVARPSVHKERPVVPEQVQILTHSHNKIRQTWASSLEDTLKSGGVNVSREPISAVQFGLGLDIHAKDGCTNYIVVLEDEPQPILSDPQCFNAVVALLRQPCRIIWVSPENPLPMHQITGVARTAHAENATLRLTTVHVAPELLSLPNEDQGRLQHSDWPFYDNFVRVMDLACRTEEHVEREYRVDKAGAVLVPRLRHSLSLNNAVHSDPPLHTDRKVVTGNFVDSSRTLSLAYVGHKGPGPKFTERVVFHETALAAATLAEDEIAIETQAFVLSTQGPKAAPCVYSGSITKVGAAVSNLSIGDHVIAIGSVQGANRLRVSCSQSGLLPSSMSPAVGAGVLIDVLAACYSLQRLAHLSPRGKILIHGALSDLGRAVVAGSRSIGARIGATAANISEASVMASALGISLDEVIILTTQYLRRGDAWVQDVDVIVQTGTESVPDQVLARLKPFGSVVVVTTTNNSSPHSSSKSAEAFTMPMAPRNSALFFCDIIELLTARPDLIPDLMTQSIAAMEHFPVKGMDLCVRPVAHVDDAMRLINTGSCDKIVLQAEKQSKVSIMALPTSQGDAWTSEDACYVIAGGLGDLGIRLLHLIARRGAKHLVTLSRRFVEVQEQHCIQAQLQELSPGCKLYCLNCDLIVEESVKKAAATLASMGAPPVRGIVHSAALLQDRTLDSMTHHDFLLASQVKVDGTSTLESVFTSPHVEFFLMLSSAVNIVGASGQANYNAGNSVQDALAYARQEGRCRYMSLSIGWIEDAVHTADDEARLKAICSGLRRAGLRAITHDELSRYLDHALEAASGASPQAIIGFDATSLSAATAHNGTVRSALFSHVRGLAQSEQTAAGTDPSSSSQANTNASVLFAQAMARDDLNSAVEIVSTAMTSQLARMISIDSDRINPHATSMLALGVDSLVSIELRNWTMREFDAPLQTSEILVDQTIRALAEKVISRSRMAVAASVATES</sequence>
<dbReference type="PROSITE" id="PS52019">
    <property type="entry name" value="PKS_MFAS_DH"/>
    <property type="match status" value="1"/>
</dbReference>
<dbReference type="InterPro" id="IPR036736">
    <property type="entry name" value="ACP-like_sf"/>
</dbReference>
<accession>A0AAD9SBK1</accession>
<gene>
    <name evidence="11" type="ORF">N8I77_009670</name>
</gene>
<dbReference type="InterPro" id="IPR013968">
    <property type="entry name" value="PKS_KR"/>
</dbReference>
<feature type="region of interest" description="N-terminal hotdog fold" evidence="6">
    <location>
        <begin position="950"/>
        <end position="1078"/>
    </location>
</feature>
<dbReference type="InterPro" id="IPR016035">
    <property type="entry name" value="Acyl_Trfase/lysoPLipase"/>
</dbReference>
<feature type="active site" description="Proton donor; for dehydratase activity" evidence="6">
    <location>
        <position position="1174"/>
    </location>
</feature>
<dbReference type="InterPro" id="IPR020843">
    <property type="entry name" value="ER"/>
</dbReference>
<feature type="domain" description="Ketosynthase family 3 (KS3)" evidence="9">
    <location>
        <begin position="10"/>
        <end position="443"/>
    </location>
</feature>
<dbReference type="SUPFAM" id="SSF52151">
    <property type="entry name" value="FabD/lysophospholipase-like"/>
    <property type="match status" value="1"/>
</dbReference>
<dbReference type="InterPro" id="IPR042104">
    <property type="entry name" value="PKS_dehydratase_sf"/>
</dbReference>
<keyword evidence="5" id="KW-0511">Multifunctional enzyme</keyword>
<dbReference type="SUPFAM" id="SSF55048">
    <property type="entry name" value="Probable ACP-binding domain of malonyl-CoA ACP transacylase"/>
    <property type="match status" value="1"/>
</dbReference>
<dbReference type="InterPro" id="IPR014031">
    <property type="entry name" value="Ketoacyl_synth_C"/>
</dbReference>
<evidence type="ECO:0000256" key="1">
    <source>
        <dbReference type="ARBA" id="ARBA00022450"/>
    </source>
</evidence>
<dbReference type="Proteomes" id="UP001265746">
    <property type="component" value="Unassembled WGS sequence"/>
</dbReference>
<dbReference type="InterPro" id="IPR049551">
    <property type="entry name" value="PKS_DH_C"/>
</dbReference>
<dbReference type="Pfam" id="PF00109">
    <property type="entry name" value="ketoacyl-synt"/>
    <property type="match status" value="1"/>
</dbReference>
<dbReference type="InterPro" id="IPR050091">
    <property type="entry name" value="PKS_NRPS_Biosynth_Enz"/>
</dbReference>
<dbReference type="InterPro" id="IPR049900">
    <property type="entry name" value="PKS_mFAS_DH"/>
</dbReference>
<dbReference type="InterPro" id="IPR049552">
    <property type="entry name" value="PKS_DH_N"/>
</dbReference>
<evidence type="ECO:0000256" key="5">
    <source>
        <dbReference type="ARBA" id="ARBA00023268"/>
    </source>
</evidence>
<organism evidence="11 12">
    <name type="scientific">Phomopsis amygdali</name>
    <name type="common">Fusicoccum amygdali</name>
    <dbReference type="NCBI Taxonomy" id="1214568"/>
    <lineage>
        <taxon>Eukaryota</taxon>
        <taxon>Fungi</taxon>
        <taxon>Dikarya</taxon>
        <taxon>Ascomycota</taxon>
        <taxon>Pezizomycotina</taxon>
        <taxon>Sordariomycetes</taxon>
        <taxon>Sordariomycetidae</taxon>
        <taxon>Diaporthales</taxon>
        <taxon>Diaporthaceae</taxon>
        <taxon>Diaporthe</taxon>
    </lineage>
</organism>
<evidence type="ECO:0000259" key="10">
    <source>
        <dbReference type="PROSITE" id="PS52019"/>
    </source>
</evidence>
<evidence type="ECO:0000256" key="7">
    <source>
        <dbReference type="SAM" id="MobiDB-lite"/>
    </source>
</evidence>
<evidence type="ECO:0000259" key="9">
    <source>
        <dbReference type="PROSITE" id="PS52004"/>
    </source>
</evidence>
<keyword evidence="4" id="KW-0560">Oxidoreductase</keyword>
<dbReference type="Gene3D" id="3.90.180.10">
    <property type="entry name" value="Medium-chain alcohol dehydrogenases, catalytic domain"/>
    <property type="match status" value="1"/>
</dbReference>
<dbReference type="InterPro" id="IPR016039">
    <property type="entry name" value="Thiolase-like"/>
</dbReference>
<protein>
    <submittedName>
        <fullName evidence="11">Uncharacterized protein</fullName>
    </submittedName>
</protein>
<dbReference type="SUPFAM" id="SSF50129">
    <property type="entry name" value="GroES-like"/>
    <property type="match status" value="1"/>
</dbReference>
<dbReference type="PANTHER" id="PTHR43775:SF22">
    <property type="entry name" value="SYNTHASE, PUTATIVE (JCVI)-RELATED"/>
    <property type="match status" value="1"/>
</dbReference>
<evidence type="ECO:0000313" key="11">
    <source>
        <dbReference type="EMBL" id="KAK2603196.1"/>
    </source>
</evidence>
<dbReference type="PROSITE" id="PS50075">
    <property type="entry name" value="CARRIER"/>
    <property type="match status" value="1"/>
</dbReference>
<keyword evidence="3" id="KW-0808">Transferase</keyword>
<dbReference type="Pfam" id="PF02801">
    <property type="entry name" value="Ketoacyl-synt_C"/>
    <property type="match status" value="1"/>
</dbReference>
<dbReference type="SUPFAM" id="SSF47336">
    <property type="entry name" value="ACP-like"/>
    <property type="match status" value="1"/>
</dbReference>
<dbReference type="InterPro" id="IPR020841">
    <property type="entry name" value="PKS_Beta-ketoAc_synthase_dom"/>
</dbReference>
<dbReference type="GO" id="GO:0044550">
    <property type="term" value="P:secondary metabolite biosynthetic process"/>
    <property type="evidence" value="ECO:0007669"/>
    <property type="project" value="TreeGrafter"/>
</dbReference>
<dbReference type="Gene3D" id="3.40.50.720">
    <property type="entry name" value="NAD(P)-binding Rossmann-like Domain"/>
    <property type="match status" value="2"/>
</dbReference>
<dbReference type="Gene3D" id="3.40.47.10">
    <property type="match status" value="1"/>
</dbReference>
<dbReference type="InterPro" id="IPR020807">
    <property type="entry name" value="PKS_DH"/>
</dbReference>
<evidence type="ECO:0000256" key="4">
    <source>
        <dbReference type="ARBA" id="ARBA00023002"/>
    </source>
</evidence>
<dbReference type="Pfam" id="PF21089">
    <property type="entry name" value="PKS_DH_N"/>
    <property type="match status" value="1"/>
</dbReference>
<dbReference type="SMART" id="SM00822">
    <property type="entry name" value="PKS_KR"/>
    <property type="match status" value="1"/>
</dbReference>
<dbReference type="Gene3D" id="3.40.50.150">
    <property type="entry name" value="Vaccinia Virus protein VP39"/>
    <property type="match status" value="1"/>
</dbReference>
<dbReference type="PANTHER" id="PTHR43775">
    <property type="entry name" value="FATTY ACID SYNTHASE"/>
    <property type="match status" value="1"/>
</dbReference>
<dbReference type="GO" id="GO:0004312">
    <property type="term" value="F:fatty acid synthase activity"/>
    <property type="evidence" value="ECO:0007669"/>
    <property type="project" value="TreeGrafter"/>
</dbReference>
<dbReference type="InterPro" id="IPR014043">
    <property type="entry name" value="Acyl_transferase_dom"/>
</dbReference>
<feature type="domain" description="PKS/mFAS DH" evidence="10">
    <location>
        <begin position="950"/>
        <end position="1261"/>
    </location>
</feature>
<dbReference type="InterPro" id="IPR032821">
    <property type="entry name" value="PKS_assoc"/>
</dbReference>
<dbReference type="InterPro" id="IPR011032">
    <property type="entry name" value="GroES-like_sf"/>
</dbReference>
<reference evidence="11" key="1">
    <citation type="submission" date="2023-06" db="EMBL/GenBank/DDBJ databases">
        <authorList>
            <person name="Noh H."/>
        </authorList>
    </citation>
    <scope>NUCLEOTIDE SEQUENCE</scope>
    <source>
        <strain evidence="11">DUCC20226</strain>
    </source>
</reference>
<dbReference type="InterPro" id="IPR057326">
    <property type="entry name" value="KR_dom"/>
</dbReference>
<dbReference type="GO" id="GO:0006633">
    <property type="term" value="P:fatty acid biosynthetic process"/>
    <property type="evidence" value="ECO:0007669"/>
    <property type="project" value="TreeGrafter"/>
</dbReference>
<dbReference type="Gene3D" id="1.10.1200.10">
    <property type="entry name" value="ACP-like"/>
    <property type="match status" value="1"/>
</dbReference>
<dbReference type="SMART" id="SM00826">
    <property type="entry name" value="PKS_DH"/>
    <property type="match status" value="1"/>
</dbReference>
<dbReference type="GO" id="GO:0016491">
    <property type="term" value="F:oxidoreductase activity"/>
    <property type="evidence" value="ECO:0007669"/>
    <property type="project" value="UniProtKB-KW"/>
</dbReference>
<dbReference type="Pfam" id="PF23297">
    <property type="entry name" value="ACP_SdgA_C"/>
    <property type="match status" value="1"/>
</dbReference>
<proteinExistence type="predicted"/>
<dbReference type="SUPFAM" id="SSF51735">
    <property type="entry name" value="NAD(P)-binding Rossmann-fold domains"/>
    <property type="match status" value="2"/>
</dbReference>
<feature type="domain" description="Carrier" evidence="8">
    <location>
        <begin position="2315"/>
        <end position="2390"/>
    </location>
</feature>
<dbReference type="SMART" id="SM00825">
    <property type="entry name" value="PKS_KS"/>
    <property type="match status" value="1"/>
</dbReference>
<feature type="active site" description="Proton acceptor; for dehydratase activity" evidence="6">
    <location>
        <position position="982"/>
    </location>
</feature>
<dbReference type="SUPFAM" id="SSF53901">
    <property type="entry name" value="Thiolase-like"/>
    <property type="match status" value="1"/>
</dbReference>
<dbReference type="PROSITE" id="PS52004">
    <property type="entry name" value="KS3_2"/>
    <property type="match status" value="1"/>
</dbReference>
<comment type="caution">
    <text evidence="11">The sequence shown here is derived from an EMBL/GenBank/DDBJ whole genome shotgun (WGS) entry which is preliminary data.</text>
</comment>
<dbReference type="Pfam" id="PF00698">
    <property type="entry name" value="Acyl_transf_1"/>
    <property type="match status" value="1"/>
</dbReference>
<dbReference type="InterPro" id="IPR001227">
    <property type="entry name" value="Ac_transferase_dom_sf"/>
</dbReference>
<keyword evidence="12" id="KW-1185">Reference proteome</keyword>
<evidence type="ECO:0000256" key="2">
    <source>
        <dbReference type="ARBA" id="ARBA00022553"/>
    </source>
</evidence>
<dbReference type="Gene3D" id="3.30.70.3290">
    <property type="match status" value="1"/>
</dbReference>
<dbReference type="SMART" id="SM00827">
    <property type="entry name" value="PKS_AT"/>
    <property type="match status" value="1"/>
</dbReference>
<dbReference type="SMART" id="SM00823">
    <property type="entry name" value="PKS_PP"/>
    <property type="match status" value="1"/>
</dbReference>
<dbReference type="Gene3D" id="3.40.366.10">
    <property type="entry name" value="Malonyl-Coenzyme A Acyl Carrier Protein, domain 2"/>
    <property type="match status" value="1"/>
</dbReference>
<dbReference type="InterPro" id="IPR020806">
    <property type="entry name" value="PKS_PP-bd"/>
</dbReference>
<dbReference type="InterPro" id="IPR029063">
    <property type="entry name" value="SAM-dependent_MTases_sf"/>
</dbReference>
<feature type="region of interest" description="C-terminal hotdog fold" evidence="6">
    <location>
        <begin position="1107"/>
        <end position="1261"/>
    </location>
</feature>
<dbReference type="InterPro" id="IPR009081">
    <property type="entry name" value="PP-bd_ACP"/>
</dbReference>
<dbReference type="CDD" id="cd00833">
    <property type="entry name" value="PKS"/>
    <property type="match status" value="1"/>
</dbReference>
<dbReference type="EMBL" id="JAUJFL010000005">
    <property type="protein sequence ID" value="KAK2603196.1"/>
    <property type="molecule type" value="Genomic_DNA"/>
</dbReference>
<dbReference type="Gene3D" id="3.10.129.110">
    <property type="entry name" value="Polyketide synthase dehydratase"/>
    <property type="match status" value="1"/>
</dbReference>
<dbReference type="InterPro" id="IPR036291">
    <property type="entry name" value="NAD(P)-bd_dom_sf"/>
</dbReference>
<dbReference type="SMART" id="SM00829">
    <property type="entry name" value="PKS_ER"/>
    <property type="match status" value="1"/>
</dbReference>
<dbReference type="Pfam" id="PF16197">
    <property type="entry name" value="KAsynt_C_assoc"/>
    <property type="match status" value="1"/>
</dbReference>
<dbReference type="InterPro" id="IPR014030">
    <property type="entry name" value="Ketoacyl_synth_N"/>
</dbReference>
<evidence type="ECO:0000313" key="12">
    <source>
        <dbReference type="Proteomes" id="UP001265746"/>
    </source>
</evidence>
<dbReference type="Pfam" id="PF08659">
    <property type="entry name" value="KR"/>
    <property type="match status" value="1"/>
</dbReference>
<name>A0AAD9SBK1_PHOAM</name>